<evidence type="ECO:0000256" key="2">
    <source>
        <dbReference type="ARBA" id="ARBA00022692"/>
    </source>
</evidence>
<keyword evidence="2 7" id="KW-0812">Transmembrane</keyword>
<dbReference type="PANTHER" id="PTHR33048">
    <property type="entry name" value="PTH11-LIKE INTEGRAL MEMBRANE PROTEIN (AFU_ORTHOLOGUE AFUA_5G11245)"/>
    <property type="match status" value="1"/>
</dbReference>
<organism evidence="9 10">
    <name type="scientific">Periconia macrospinosa</name>
    <dbReference type="NCBI Taxonomy" id="97972"/>
    <lineage>
        <taxon>Eukaryota</taxon>
        <taxon>Fungi</taxon>
        <taxon>Dikarya</taxon>
        <taxon>Ascomycota</taxon>
        <taxon>Pezizomycotina</taxon>
        <taxon>Dothideomycetes</taxon>
        <taxon>Pleosporomycetidae</taxon>
        <taxon>Pleosporales</taxon>
        <taxon>Massarineae</taxon>
        <taxon>Periconiaceae</taxon>
        <taxon>Periconia</taxon>
    </lineage>
</organism>
<feature type="transmembrane region" description="Helical" evidence="7">
    <location>
        <begin position="52"/>
        <end position="77"/>
    </location>
</feature>
<dbReference type="STRING" id="97972.A0A2V1D6N3"/>
<feature type="domain" description="Rhodopsin" evidence="8">
    <location>
        <begin position="36"/>
        <end position="271"/>
    </location>
</feature>
<dbReference type="AlphaFoldDB" id="A0A2V1D6N3"/>
<accession>A0A2V1D6N3</accession>
<feature type="transmembrane region" description="Helical" evidence="7">
    <location>
        <begin position="131"/>
        <end position="152"/>
    </location>
</feature>
<feature type="transmembrane region" description="Helical" evidence="7">
    <location>
        <begin position="172"/>
        <end position="194"/>
    </location>
</feature>
<dbReference type="EMBL" id="KZ805569">
    <property type="protein sequence ID" value="PVH93776.1"/>
    <property type="molecule type" value="Genomic_DNA"/>
</dbReference>
<sequence length="427" mass="46587">MAGESNHTIITDDDHGAILAIVSWCLGCALIFGVAIRIGIRLLTKHGPNLDDICILLAVVFAIGGIILVSFAVRAGLGMRLESMNENHLDEIQQQTYIITILYVMTIGIAKLSVAAFLYRLAHTRAQKVCVTLLSIFILCWTVAVTAVVIFACGLPRPWGFIKNDCIEVIPFWSSASAIDISTDIAMILLPINIVSKLDITARKKAVVMTIFALRILLIILSFMRVVLLDVSLSNTADISFDGIPFHAVTQAHAVLSILLACGPAFKPFLQIIQASMPSSRLAKHRTESSFGNLGYISQDSYIRRGSGGLSLDGHLASNENRSQLTTQYFHTSIYAHDGKKTSERNPSSSHRAHSSPIPSRGRNKIPPRRPPPPPEELRPDLSIFGPRAFGIGSNGAAVDSGKTHHNWYGRTSRESEGSEKSILNRT</sequence>
<feature type="transmembrane region" description="Helical" evidence="7">
    <location>
        <begin position="17"/>
        <end position="40"/>
    </location>
</feature>
<evidence type="ECO:0000313" key="9">
    <source>
        <dbReference type="EMBL" id="PVH93776.1"/>
    </source>
</evidence>
<gene>
    <name evidence="9" type="ORF">DM02DRAFT_634271</name>
</gene>
<protein>
    <recommendedName>
        <fullName evidence="8">Rhodopsin domain-containing protein</fullName>
    </recommendedName>
</protein>
<dbReference type="InterPro" id="IPR049326">
    <property type="entry name" value="Rhodopsin_dom_fungi"/>
</dbReference>
<dbReference type="InterPro" id="IPR052337">
    <property type="entry name" value="SAT4-like"/>
</dbReference>
<dbReference type="Proteomes" id="UP000244855">
    <property type="component" value="Unassembled WGS sequence"/>
</dbReference>
<feature type="region of interest" description="Disordered" evidence="6">
    <location>
        <begin position="338"/>
        <end position="427"/>
    </location>
</feature>
<feature type="transmembrane region" description="Helical" evidence="7">
    <location>
        <begin position="97"/>
        <end position="119"/>
    </location>
</feature>
<comment type="subcellular location">
    <subcellularLocation>
        <location evidence="1">Membrane</location>
        <topology evidence="1">Multi-pass membrane protein</topology>
    </subcellularLocation>
</comment>
<evidence type="ECO:0000259" key="8">
    <source>
        <dbReference type="Pfam" id="PF20684"/>
    </source>
</evidence>
<reference evidence="9 10" key="1">
    <citation type="journal article" date="2018" name="Sci. Rep.">
        <title>Comparative genomics provides insights into the lifestyle and reveals functional heterogeneity of dark septate endophytic fungi.</title>
        <authorList>
            <person name="Knapp D.G."/>
            <person name="Nemeth J.B."/>
            <person name="Barry K."/>
            <person name="Hainaut M."/>
            <person name="Henrissat B."/>
            <person name="Johnson J."/>
            <person name="Kuo A."/>
            <person name="Lim J.H.P."/>
            <person name="Lipzen A."/>
            <person name="Nolan M."/>
            <person name="Ohm R.A."/>
            <person name="Tamas L."/>
            <person name="Grigoriev I.V."/>
            <person name="Spatafora J.W."/>
            <person name="Nagy L.G."/>
            <person name="Kovacs G.M."/>
        </authorList>
    </citation>
    <scope>NUCLEOTIDE SEQUENCE [LARGE SCALE GENOMIC DNA]</scope>
    <source>
        <strain evidence="9 10">DSE2036</strain>
    </source>
</reference>
<proteinExistence type="inferred from homology"/>
<evidence type="ECO:0000256" key="5">
    <source>
        <dbReference type="ARBA" id="ARBA00038359"/>
    </source>
</evidence>
<keyword evidence="10" id="KW-1185">Reference proteome</keyword>
<evidence type="ECO:0000256" key="3">
    <source>
        <dbReference type="ARBA" id="ARBA00022989"/>
    </source>
</evidence>
<evidence type="ECO:0000256" key="4">
    <source>
        <dbReference type="ARBA" id="ARBA00023136"/>
    </source>
</evidence>
<evidence type="ECO:0000313" key="10">
    <source>
        <dbReference type="Proteomes" id="UP000244855"/>
    </source>
</evidence>
<keyword evidence="4 7" id="KW-0472">Membrane</keyword>
<dbReference type="PANTHER" id="PTHR33048:SF47">
    <property type="entry name" value="INTEGRAL MEMBRANE PROTEIN-RELATED"/>
    <property type="match status" value="1"/>
</dbReference>
<evidence type="ECO:0000256" key="7">
    <source>
        <dbReference type="SAM" id="Phobius"/>
    </source>
</evidence>
<evidence type="ECO:0000256" key="1">
    <source>
        <dbReference type="ARBA" id="ARBA00004141"/>
    </source>
</evidence>
<dbReference type="OrthoDB" id="3897607at2759"/>
<name>A0A2V1D6N3_9PLEO</name>
<dbReference type="Pfam" id="PF20684">
    <property type="entry name" value="Fung_rhodopsin"/>
    <property type="match status" value="1"/>
</dbReference>
<evidence type="ECO:0000256" key="6">
    <source>
        <dbReference type="SAM" id="MobiDB-lite"/>
    </source>
</evidence>
<feature type="transmembrane region" description="Helical" evidence="7">
    <location>
        <begin position="206"/>
        <end position="228"/>
    </location>
</feature>
<dbReference type="GO" id="GO:0016020">
    <property type="term" value="C:membrane"/>
    <property type="evidence" value="ECO:0007669"/>
    <property type="project" value="UniProtKB-SubCell"/>
</dbReference>
<feature type="transmembrane region" description="Helical" evidence="7">
    <location>
        <begin position="248"/>
        <end position="270"/>
    </location>
</feature>
<comment type="similarity">
    <text evidence="5">Belongs to the SAT4 family.</text>
</comment>
<keyword evidence="3 7" id="KW-1133">Transmembrane helix</keyword>